<dbReference type="GO" id="GO:0016491">
    <property type="term" value="F:oxidoreductase activity"/>
    <property type="evidence" value="ECO:0007669"/>
    <property type="project" value="UniProtKB-KW"/>
</dbReference>
<dbReference type="Pfam" id="PF03446">
    <property type="entry name" value="NAD_binding_2"/>
    <property type="match status" value="1"/>
</dbReference>
<dbReference type="SUPFAM" id="SSF51735">
    <property type="entry name" value="NAD(P)-binding Rossmann-fold domains"/>
    <property type="match status" value="1"/>
</dbReference>
<dbReference type="AlphaFoldDB" id="A0A1I1BAJ4"/>
<evidence type="ECO:0000313" key="6">
    <source>
        <dbReference type="Proteomes" id="UP000243799"/>
    </source>
</evidence>
<evidence type="ECO:0000256" key="2">
    <source>
        <dbReference type="ARBA" id="ARBA00023002"/>
    </source>
</evidence>
<accession>A0A1I1BAJ4</accession>
<feature type="domain" description="NADPH-dependent reductive aminase-like C-terminal" evidence="4">
    <location>
        <begin position="135"/>
        <end position="259"/>
    </location>
</feature>
<keyword evidence="2" id="KW-0560">Oxidoreductase</keyword>
<feature type="domain" description="6-phosphogluconate dehydrogenase NADP-binding" evidence="3">
    <location>
        <begin position="2"/>
        <end position="128"/>
    </location>
</feature>
<dbReference type="Pfam" id="PF21761">
    <property type="entry name" value="RedAm-like_C"/>
    <property type="match status" value="1"/>
</dbReference>
<dbReference type="InterPro" id="IPR013328">
    <property type="entry name" value="6PGD_dom2"/>
</dbReference>
<evidence type="ECO:0000259" key="4">
    <source>
        <dbReference type="Pfam" id="PF21761"/>
    </source>
</evidence>
<proteinExistence type="inferred from homology"/>
<dbReference type="GO" id="GO:0050661">
    <property type="term" value="F:NADP binding"/>
    <property type="evidence" value="ECO:0007669"/>
    <property type="project" value="InterPro"/>
</dbReference>
<name>A0A1I1BAJ4_9PSEU</name>
<dbReference type="InterPro" id="IPR006115">
    <property type="entry name" value="6PGDH_NADP-bd"/>
</dbReference>
<dbReference type="Proteomes" id="UP000243799">
    <property type="component" value="Unassembled WGS sequence"/>
</dbReference>
<dbReference type="EMBL" id="FOKG01000013">
    <property type="protein sequence ID" value="SFB47415.1"/>
    <property type="molecule type" value="Genomic_DNA"/>
</dbReference>
<organism evidence="5 6">
    <name type="scientific">Amycolatopsis marina</name>
    <dbReference type="NCBI Taxonomy" id="490629"/>
    <lineage>
        <taxon>Bacteria</taxon>
        <taxon>Bacillati</taxon>
        <taxon>Actinomycetota</taxon>
        <taxon>Actinomycetes</taxon>
        <taxon>Pseudonocardiales</taxon>
        <taxon>Pseudonocardiaceae</taxon>
        <taxon>Amycolatopsis</taxon>
    </lineage>
</organism>
<comment type="similarity">
    <text evidence="1">Belongs to the HIBADH-related family.</text>
</comment>
<dbReference type="Gene3D" id="3.40.50.720">
    <property type="entry name" value="NAD(P)-binding Rossmann-like Domain"/>
    <property type="match status" value="1"/>
</dbReference>
<sequence>MTVWDEDTVLADTLPARGVSRADSLRTAFAAASLILLCVEDYDAVQRVLERAESHVGGVDVLNLTSGTSAEAEQVEAWLDARGSHYLDAALMAHPEHVGKPDTVLVYSGSGEVFERHETLLAHLGGATYLGKSVGTAALYDVAMLGLAWATLIGFLQTAALLGTAQVPAATVAPLLTRWLSTTVSDVIADYARQVDEQHYPGDEEWLELDAPLMDHLIEAGRTRGLDNALPELIKSLTDRGIDAGHGRNSFASLVEVLRGAPTG</sequence>
<evidence type="ECO:0000259" key="3">
    <source>
        <dbReference type="Pfam" id="PF03446"/>
    </source>
</evidence>
<dbReference type="STRING" id="490629.SAMN05216266_1134"/>
<dbReference type="InterPro" id="IPR036291">
    <property type="entry name" value="NAD(P)-bd_dom_sf"/>
</dbReference>
<dbReference type="InterPro" id="IPR015815">
    <property type="entry name" value="HIBADH-related"/>
</dbReference>
<evidence type="ECO:0000313" key="5">
    <source>
        <dbReference type="EMBL" id="SFB47415.1"/>
    </source>
</evidence>
<keyword evidence="6" id="KW-1185">Reference proteome</keyword>
<dbReference type="PIRSF" id="PIRSF000103">
    <property type="entry name" value="HIBADH"/>
    <property type="match status" value="1"/>
</dbReference>
<reference evidence="6" key="1">
    <citation type="submission" date="2016-10" db="EMBL/GenBank/DDBJ databases">
        <authorList>
            <person name="Varghese N."/>
            <person name="Submissions S."/>
        </authorList>
    </citation>
    <scope>NUCLEOTIDE SEQUENCE [LARGE SCALE GENOMIC DNA]</scope>
    <source>
        <strain evidence="6">CGMCC 4.3568</strain>
    </source>
</reference>
<dbReference type="Gene3D" id="1.10.1040.10">
    <property type="entry name" value="N-(1-d-carboxylethyl)-l-norvaline Dehydrogenase, domain 2"/>
    <property type="match status" value="1"/>
</dbReference>
<evidence type="ECO:0000256" key="1">
    <source>
        <dbReference type="ARBA" id="ARBA00009080"/>
    </source>
</evidence>
<dbReference type="InterPro" id="IPR048666">
    <property type="entry name" value="RedAm-like_C"/>
</dbReference>
<gene>
    <name evidence="5" type="ORF">SAMN05216266_1134</name>
</gene>
<protein>
    <submittedName>
        <fullName evidence="5">3-hydroxyisobutyrate dehydrogenase</fullName>
    </submittedName>
</protein>